<dbReference type="Proteomes" id="UP000799755">
    <property type="component" value="Unassembled WGS sequence"/>
</dbReference>
<evidence type="ECO:0000313" key="2">
    <source>
        <dbReference type="Proteomes" id="UP000799755"/>
    </source>
</evidence>
<organism evidence="1 2">
    <name type="scientific">Lindgomyces ingoldianus</name>
    <dbReference type="NCBI Taxonomy" id="673940"/>
    <lineage>
        <taxon>Eukaryota</taxon>
        <taxon>Fungi</taxon>
        <taxon>Dikarya</taxon>
        <taxon>Ascomycota</taxon>
        <taxon>Pezizomycotina</taxon>
        <taxon>Dothideomycetes</taxon>
        <taxon>Pleosporomycetidae</taxon>
        <taxon>Pleosporales</taxon>
        <taxon>Lindgomycetaceae</taxon>
        <taxon>Lindgomyces</taxon>
    </lineage>
</organism>
<feature type="non-terminal residue" evidence="1">
    <location>
        <position position="792"/>
    </location>
</feature>
<sequence>MWEPNCVDINSPNFLDSASTYVVRTAYRPLNVSNDCNVPILLLRGWNGLGAVKALPLFPTSTAEIPQASIQPQQFDRWIVASRRRHMNAQDDHLTSMDLPRRLAAGCNGPARRGVTKALQAASSRKVISRFRTSIHLWWPLTYTRCKKFYPCPDTPSNPGRVGHCGLPILQVGTSNAELPSTDEVSDHYYGSLTWLSPTARGAGAAFAVAADVSRSLTAVHSGLQVLCTTDVTSHRCTDDIKQRLTQRSEQSSTCTAGCFPQAKTDIDITTALLWYYLETSPEAERDPTRSITPGPLARVSTVTTCIRIAGELVISQSRFDDGDRSPSTSFTAPSLSCSLNGTSAETALLSRPSPRKFLLFFTPLLQHHIDFRGHILCSFSRTVSLWSQVTTSFSTLPKFAIFPQVSPPLPSSFTPAFRSRLPSRPTQLLTAIPFTTGRTYSSNGTDSGIGLELIISSSQPLDLGIAAAQFAASVLPLLPWLPTDGQMHAMYAQPAQTHGTGQYLSRGGLPVSPHMPGGDVQNLASNMGAMNLHNSYGSGSTSKSGNTYDSSSYGSLPLNQGQGLWVPNQHVMSNMYPVMPNGAPQQSAMPHSPGMYSQTGTYIPQTYQYGQAMVDHSPMAPGWASRVSSGDMPSLMTPRRDSISSNENDIPGTPYTSTGGYRYGATTAIMDRSPSAVYTNSATPSPSQLTHPYQLVGSLQKQPSMPTLSAQLMNLLQQDPAIPRAIPAPSSPLKPLDRSLENKTGETNVYIRGLLPETTDEMLHTWGKRFGDIQSSKSIIDLKSNQCKGQV</sequence>
<name>A0ACB6QKT5_9PLEO</name>
<accession>A0ACB6QKT5</accession>
<gene>
    <name evidence="1" type="ORF">BDR25DRAFT_395144</name>
</gene>
<proteinExistence type="predicted"/>
<protein>
    <submittedName>
        <fullName evidence="1">Uncharacterized protein</fullName>
    </submittedName>
</protein>
<comment type="caution">
    <text evidence="1">The sequence shown here is derived from an EMBL/GenBank/DDBJ whole genome shotgun (WGS) entry which is preliminary data.</text>
</comment>
<dbReference type="EMBL" id="MU003519">
    <property type="protein sequence ID" value="KAF2467629.1"/>
    <property type="molecule type" value="Genomic_DNA"/>
</dbReference>
<evidence type="ECO:0000313" key="1">
    <source>
        <dbReference type="EMBL" id="KAF2467629.1"/>
    </source>
</evidence>
<reference evidence="1" key="1">
    <citation type="journal article" date="2020" name="Stud. Mycol.">
        <title>101 Dothideomycetes genomes: a test case for predicting lifestyles and emergence of pathogens.</title>
        <authorList>
            <person name="Haridas S."/>
            <person name="Albert R."/>
            <person name="Binder M."/>
            <person name="Bloem J."/>
            <person name="Labutti K."/>
            <person name="Salamov A."/>
            <person name="Andreopoulos B."/>
            <person name="Baker S."/>
            <person name="Barry K."/>
            <person name="Bills G."/>
            <person name="Bluhm B."/>
            <person name="Cannon C."/>
            <person name="Castanera R."/>
            <person name="Culley D."/>
            <person name="Daum C."/>
            <person name="Ezra D."/>
            <person name="Gonzalez J."/>
            <person name="Henrissat B."/>
            <person name="Kuo A."/>
            <person name="Liang C."/>
            <person name="Lipzen A."/>
            <person name="Lutzoni F."/>
            <person name="Magnuson J."/>
            <person name="Mondo S."/>
            <person name="Nolan M."/>
            <person name="Ohm R."/>
            <person name="Pangilinan J."/>
            <person name="Park H.-J."/>
            <person name="Ramirez L."/>
            <person name="Alfaro M."/>
            <person name="Sun H."/>
            <person name="Tritt A."/>
            <person name="Yoshinaga Y."/>
            <person name="Zwiers L.-H."/>
            <person name="Turgeon B."/>
            <person name="Goodwin S."/>
            <person name="Spatafora J."/>
            <person name="Crous P."/>
            <person name="Grigoriev I."/>
        </authorList>
    </citation>
    <scope>NUCLEOTIDE SEQUENCE</scope>
    <source>
        <strain evidence="1">ATCC 200398</strain>
    </source>
</reference>
<keyword evidence="2" id="KW-1185">Reference proteome</keyword>